<feature type="compositionally biased region" description="Basic and acidic residues" evidence="1">
    <location>
        <begin position="53"/>
        <end position="64"/>
    </location>
</feature>
<keyword evidence="2" id="KW-0812">Transmembrane</keyword>
<evidence type="ECO:0000313" key="3">
    <source>
        <dbReference type="EMBL" id="MDT3402956.1"/>
    </source>
</evidence>
<evidence type="ECO:0000313" key="4">
    <source>
        <dbReference type="Proteomes" id="UP001258315"/>
    </source>
</evidence>
<sequence length="85" mass="10084">MILIRFLIISICVFYIIRSLARIFLPMLFQSMVNKAQQQYSQQQNPFQQQRQNRPEGKIKIDHAPQVKSQIPDNEGDFVDFEEVK</sequence>
<name>A0ABU3GTR2_9SPHI</name>
<feature type="compositionally biased region" description="Low complexity" evidence="1">
    <location>
        <begin position="40"/>
        <end position="52"/>
    </location>
</feature>
<dbReference type="Proteomes" id="UP001258315">
    <property type="component" value="Unassembled WGS sequence"/>
</dbReference>
<gene>
    <name evidence="3" type="ORF">QE417_002028</name>
</gene>
<evidence type="ECO:0008006" key="5">
    <source>
        <dbReference type="Google" id="ProtNLM"/>
    </source>
</evidence>
<keyword evidence="4" id="KW-1185">Reference proteome</keyword>
<feature type="transmembrane region" description="Helical" evidence="2">
    <location>
        <begin position="6"/>
        <end position="25"/>
    </location>
</feature>
<protein>
    <recommendedName>
        <fullName evidence="5">DUF4834 family protein</fullName>
    </recommendedName>
</protein>
<feature type="region of interest" description="Disordered" evidence="1">
    <location>
        <begin position="40"/>
        <end position="64"/>
    </location>
</feature>
<comment type="caution">
    <text evidence="3">The sequence shown here is derived from an EMBL/GenBank/DDBJ whole genome shotgun (WGS) entry which is preliminary data.</text>
</comment>
<evidence type="ECO:0000256" key="1">
    <source>
        <dbReference type="SAM" id="MobiDB-lite"/>
    </source>
</evidence>
<dbReference type="EMBL" id="JAVLVU010000001">
    <property type="protein sequence ID" value="MDT3402956.1"/>
    <property type="molecule type" value="Genomic_DNA"/>
</dbReference>
<keyword evidence="2" id="KW-1133">Transmembrane helix</keyword>
<dbReference type="RefSeq" id="WP_311949646.1">
    <property type="nucleotide sequence ID" value="NZ_JAVLVU010000001.1"/>
</dbReference>
<proteinExistence type="predicted"/>
<dbReference type="InterPro" id="IPR032272">
    <property type="entry name" value="DUF4834"/>
</dbReference>
<reference evidence="4" key="1">
    <citation type="submission" date="2023-07" db="EMBL/GenBank/DDBJ databases">
        <title>Functional and genomic diversity of the sorghum phyllosphere microbiome.</title>
        <authorList>
            <person name="Shade A."/>
        </authorList>
    </citation>
    <scope>NUCLEOTIDE SEQUENCE [LARGE SCALE GENOMIC DNA]</scope>
    <source>
        <strain evidence="4">SORGH_AS_0422</strain>
    </source>
</reference>
<dbReference type="Pfam" id="PF16118">
    <property type="entry name" value="DUF4834"/>
    <property type="match status" value="1"/>
</dbReference>
<accession>A0ABU3GTR2</accession>
<organism evidence="3 4">
    <name type="scientific">Mucilaginibacter terrae</name>
    <dbReference type="NCBI Taxonomy" id="1955052"/>
    <lineage>
        <taxon>Bacteria</taxon>
        <taxon>Pseudomonadati</taxon>
        <taxon>Bacteroidota</taxon>
        <taxon>Sphingobacteriia</taxon>
        <taxon>Sphingobacteriales</taxon>
        <taxon>Sphingobacteriaceae</taxon>
        <taxon>Mucilaginibacter</taxon>
    </lineage>
</organism>
<keyword evidence="2" id="KW-0472">Membrane</keyword>
<evidence type="ECO:0000256" key="2">
    <source>
        <dbReference type="SAM" id="Phobius"/>
    </source>
</evidence>